<sequence length="640" mass="71260">MDLKRLEKMRASCPSRKSMLDFLYNGNPPNDLEKPNTFEVGRVSSLPNDGIVAKEPFRDVTNIQPSLNVGMQYEVVKRDHATVGKKSTGSAIINHALANSHDENYCVTKDSESPDDNVSSIIKLNPHAPVFVQKQAPEQQSVGSPTFEVSSQDLSDFNPEPSEPTTDGSLNHFEGVEPQAICTPTREVPSIENSPTHHERAQSVTEEVPYDHCVTIEPETTDARSFYTPYYEIEDHRSSPSCRERLDTIFEEPETEKNETSEVTSTRHTITNYRTISLTESPVTCSDSSTTESETSDSLMSDSLAIDSSVAAPGSPGVTTNGPVDVERKKQVIRFDREGDLYLEVGKENVCTMLVDSRALGRASVKLRDVISQSTKEDTEHRWTISFPKDDPKSFAIVLNLIHTRFEKVPTQLTLDRLYDVCTLAKKYGMTSVLRPVAERWYLSARTLEKASIFKMAFIAWEFGFQTDFGEILGYITHNCSTDEDSQLVFGPDKQRLSDNDVLKKLPVDECQGLSELVLSCSVSGKLCGNRHGRAEICLMLGKMFSKAEEEGVMDLFAPGSRYQDCKSVNMSLTALEQKVSNVAAFMDICGSCVGVDEMVKEIHEQLERAADPLYRSHINTLAAHAAKVRMLSEDGREDD</sequence>
<comment type="caution">
    <text evidence="2">The sequence shown here is derived from an EMBL/GenBank/DDBJ whole genome shotgun (WGS) entry which is preliminary data.</text>
</comment>
<evidence type="ECO:0000313" key="3">
    <source>
        <dbReference type="Proteomes" id="UP001152130"/>
    </source>
</evidence>
<evidence type="ECO:0000256" key="1">
    <source>
        <dbReference type="SAM" id="MobiDB-lite"/>
    </source>
</evidence>
<evidence type="ECO:0008006" key="4">
    <source>
        <dbReference type="Google" id="ProtNLM"/>
    </source>
</evidence>
<feature type="region of interest" description="Disordered" evidence="1">
    <location>
        <begin position="136"/>
        <end position="168"/>
    </location>
</feature>
<name>A0A9W8PIZ9_9HYPO</name>
<dbReference type="Proteomes" id="UP001152130">
    <property type="component" value="Unassembled WGS sequence"/>
</dbReference>
<dbReference type="AlphaFoldDB" id="A0A9W8PIZ9"/>
<accession>A0A9W8PIZ9</accession>
<feature type="compositionally biased region" description="Low complexity" evidence="1">
    <location>
        <begin position="286"/>
        <end position="300"/>
    </location>
</feature>
<organism evidence="2 3">
    <name type="scientific">Fusarium irregulare</name>
    <dbReference type="NCBI Taxonomy" id="2494466"/>
    <lineage>
        <taxon>Eukaryota</taxon>
        <taxon>Fungi</taxon>
        <taxon>Dikarya</taxon>
        <taxon>Ascomycota</taxon>
        <taxon>Pezizomycotina</taxon>
        <taxon>Sordariomycetes</taxon>
        <taxon>Hypocreomycetidae</taxon>
        <taxon>Hypocreales</taxon>
        <taxon>Nectriaceae</taxon>
        <taxon>Fusarium</taxon>
        <taxon>Fusarium incarnatum-equiseti species complex</taxon>
    </lineage>
</organism>
<keyword evidence="3" id="KW-1185">Reference proteome</keyword>
<reference evidence="2" key="1">
    <citation type="submission" date="2022-10" db="EMBL/GenBank/DDBJ databases">
        <title>Fusarium specimens isolated from Avocado Roots.</title>
        <authorList>
            <person name="Stajich J."/>
            <person name="Roper C."/>
            <person name="Heimlech-Rivalta G."/>
        </authorList>
    </citation>
    <scope>NUCLEOTIDE SEQUENCE</scope>
    <source>
        <strain evidence="2">CF00143</strain>
    </source>
</reference>
<evidence type="ECO:0000313" key="2">
    <source>
        <dbReference type="EMBL" id="KAJ4008519.1"/>
    </source>
</evidence>
<protein>
    <recommendedName>
        <fullName evidence="4">BTB domain-containing protein</fullName>
    </recommendedName>
</protein>
<dbReference type="OrthoDB" id="5275938at2759"/>
<dbReference type="EMBL" id="JAPDHF010000015">
    <property type="protein sequence ID" value="KAJ4008519.1"/>
    <property type="molecule type" value="Genomic_DNA"/>
</dbReference>
<feature type="compositionally biased region" description="Polar residues" evidence="1">
    <location>
        <begin position="136"/>
        <end position="155"/>
    </location>
</feature>
<proteinExistence type="predicted"/>
<feature type="region of interest" description="Disordered" evidence="1">
    <location>
        <begin position="281"/>
        <end position="300"/>
    </location>
</feature>
<gene>
    <name evidence="2" type="ORF">NW766_009513</name>
</gene>